<feature type="transmembrane region" description="Helical" evidence="14">
    <location>
        <begin position="277"/>
        <end position="303"/>
    </location>
</feature>
<evidence type="ECO:0000256" key="12">
    <source>
        <dbReference type="ARBA" id="ARBA00029961"/>
    </source>
</evidence>
<dbReference type="PANTHER" id="PTHR23503:SF130">
    <property type="entry name" value="SOLUTE CARRIER FAMILY 2 (FACILITATED GLUCOSE TRANSPORTER), MEMBER 9-LIKE 1"/>
    <property type="match status" value="1"/>
</dbReference>
<keyword evidence="11 14" id="KW-0472">Membrane</keyword>
<dbReference type="Pfam" id="PF00083">
    <property type="entry name" value="Sugar_tr"/>
    <property type="match status" value="1"/>
</dbReference>
<organism evidence="16 17">
    <name type="scientific">Takifugu bimaculatus</name>
    <dbReference type="NCBI Taxonomy" id="433685"/>
    <lineage>
        <taxon>Eukaryota</taxon>
        <taxon>Metazoa</taxon>
        <taxon>Chordata</taxon>
        <taxon>Craniata</taxon>
        <taxon>Vertebrata</taxon>
        <taxon>Euteleostomi</taxon>
        <taxon>Actinopterygii</taxon>
        <taxon>Neopterygii</taxon>
        <taxon>Teleostei</taxon>
        <taxon>Neoteleostei</taxon>
        <taxon>Acanthomorphata</taxon>
        <taxon>Eupercaria</taxon>
        <taxon>Tetraodontiformes</taxon>
        <taxon>Tetradontoidea</taxon>
        <taxon>Tetraodontidae</taxon>
        <taxon>Takifugu</taxon>
    </lineage>
</organism>
<dbReference type="PROSITE" id="PS00217">
    <property type="entry name" value="SUGAR_TRANSPORT_2"/>
    <property type="match status" value="1"/>
</dbReference>
<evidence type="ECO:0000259" key="15">
    <source>
        <dbReference type="PROSITE" id="PS50850"/>
    </source>
</evidence>
<dbReference type="GO" id="GO:0055056">
    <property type="term" value="F:D-glucose transmembrane transporter activity"/>
    <property type="evidence" value="ECO:0007669"/>
    <property type="project" value="TreeGrafter"/>
</dbReference>
<accession>A0A4Z2BBZ1</accession>
<feature type="transmembrane region" description="Helical" evidence="14">
    <location>
        <begin position="437"/>
        <end position="458"/>
    </location>
</feature>
<evidence type="ECO:0000256" key="4">
    <source>
        <dbReference type="ARBA" id="ARBA00007004"/>
    </source>
</evidence>
<dbReference type="GO" id="GO:0005353">
    <property type="term" value="F:fructose transmembrane transporter activity"/>
    <property type="evidence" value="ECO:0007669"/>
    <property type="project" value="UniProtKB-ARBA"/>
</dbReference>
<keyword evidence="8" id="KW-0762">Sugar transport</keyword>
<feature type="transmembrane region" description="Helical" evidence="14">
    <location>
        <begin position="407"/>
        <end position="431"/>
    </location>
</feature>
<evidence type="ECO:0000256" key="13">
    <source>
        <dbReference type="ARBA" id="ARBA00031099"/>
    </source>
</evidence>
<gene>
    <name evidence="16" type="ORF">fugu_004854</name>
</gene>
<feature type="transmembrane region" description="Helical" evidence="14">
    <location>
        <begin position="161"/>
        <end position="179"/>
    </location>
</feature>
<dbReference type="Proteomes" id="UP000516260">
    <property type="component" value="Chromosome 5"/>
</dbReference>
<dbReference type="AlphaFoldDB" id="A0A4Z2BBZ1"/>
<dbReference type="InterPro" id="IPR036259">
    <property type="entry name" value="MFS_trans_sf"/>
</dbReference>
<dbReference type="PANTHER" id="PTHR23503">
    <property type="entry name" value="SOLUTE CARRIER FAMILY 2"/>
    <property type="match status" value="1"/>
</dbReference>
<evidence type="ECO:0000256" key="7">
    <source>
        <dbReference type="ARBA" id="ARBA00022475"/>
    </source>
</evidence>
<dbReference type="InterPro" id="IPR005828">
    <property type="entry name" value="MFS_sugar_transport-like"/>
</dbReference>
<dbReference type="SUPFAM" id="SSF103473">
    <property type="entry name" value="MFS general substrate transporter"/>
    <property type="match status" value="1"/>
</dbReference>
<evidence type="ECO:0000313" key="17">
    <source>
        <dbReference type="Proteomes" id="UP000516260"/>
    </source>
</evidence>
<dbReference type="PROSITE" id="PS50850">
    <property type="entry name" value="MFS"/>
    <property type="match status" value="1"/>
</dbReference>
<keyword evidence="6" id="KW-0813">Transport</keyword>
<evidence type="ECO:0000256" key="11">
    <source>
        <dbReference type="ARBA" id="ARBA00023136"/>
    </source>
</evidence>
<proteinExistence type="inferred from homology"/>
<evidence type="ECO:0000256" key="5">
    <source>
        <dbReference type="ARBA" id="ARBA00015973"/>
    </source>
</evidence>
<comment type="catalytic activity">
    <reaction evidence="1">
        <text>D-fructose(out) = D-fructose(in)</text>
        <dbReference type="Rhea" id="RHEA:60372"/>
        <dbReference type="ChEBI" id="CHEBI:37721"/>
    </reaction>
</comment>
<dbReference type="FunFam" id="1.20.1250.20:FF:001511">
    <property type="entry name" value="Solute carrier family 2, facilitated glucose transporter member 5"/>
    <property type="match status" value="1"/>
</dbReference>
<feature type="transmembrane region" description="Helical" evidence="14">
    <location>
        <begin position="315"/>
        <end position="335"/>
    </location>
</feature>
<feature type="domain" description="Major facilitator superfamily (MFS) profile" evidence="15">
    <location>
        <begin position="1"/>
        <end position="462"/>
    </location>
</feature>
<dbReference type="InterPro" id="IPR005829">
    <property type="entry name" value="Sugar_transporter_CS"/>
</dbReference>
<dbReference type="GO" id="GO:0046323">
    <property type="term" value="P:D-glucose import"/>
    <property type="evidence" value="ECO:0007669"/>
    <property type="project" value="TreeGrafter"/>
</dbReference>
<evidence type="ECO:0000256" key="8">
    <source>
        <dbReference type="ARBA" id="ARBA00022597"/>
    </source>
</evidence>
<evidence type="ECO:0000256" key="10">
    <source>
        <dbReference type="ARBA" id="ARBA00022989"/>
    </source>
</evidence>
<dbReference type="InterPro" id="IPR045263">
    <property type="entry name" value="GLUT"/>
</dbReference>
<evidence type="ECO:0000313" key="16">
    <source>
        <dbReference type="EMBL" id="TNM88600.1"/>
    </source>
</evidence>
<comment type="subcellular location">
    <subcellularLocation>
        <location evidence="2">Cell membrane</location>
        <location evidence="2">Sarcolemma</location>
    </subcellularLocation>
    <subcellularLocation>
        <location evidence="3">Cell membrane</location>
        <topology evidence="3">Multi-pass membrane protein</topology>
    </subcellularLocation>
</comment>
<feature type="transmembrane region" description="Helical" evidence="14">
    <location>
        <begin position="370"/>
        <end position="395"/>
    </location>
</feature>
<dbReference type="EMBL" id="SWLE01000018">
    <property type="protein sequence ID" value="TNM88600.1"/>
    <property type="molecule type" value="Genomic_DNA"/>
</dbReference>
<name>A0A4Z2BBZ1_9TELE</name>
<evidence type="ECO:0000256" key="6">
    <source>
        <dbReference type="ARBA" id="ARBA00022448"/>
    </source>
</evidence>
<keyword evidence="17" id="KW-1185">Reference proteome</keyword>
<evidence type="ECO:0000256" key="2">
    <source>
        <dbReference type="ARBA" id="ARBA00004135"/>
    </source>
</evidence>
<dbReference type="InterPro" id="IPR020846">
    <property type="entry name" value="MFS_dom"/>
</dbReference>
<evidence type="ECO:0000256" key="9">
    <source>
        <dbReference type="ARBA" id="ARBA00022692"/>
    </source>
</evidence>
<dbReference type="GO" id="GO:1990539">
    <property type="term" value="P:fructose import across plasma membrane"/>
    <property type="evidence" value="ECO:0007669"/>
    <property type="project" value="UniProtKB-ARBA"/>
</dbReference>
<dbReference type="GO" id="GO:0042383">
    <property type="term" value="C:sarcolemma"/>
    <property type="evidence" value="ECO:0007669"/>
    <property type="project" value="UniProtKB-SubCell"/>
</dbReference>
<sequence length="492" mass="54269">MTLFFFALLWRPEVRRCSSSSSWDLVERFRMAIHNTGLSSPSPFILSFINNSWSTRYEEALPPHMGTMIWSLIVSLYGIGALFGSLSINLVSGMLGRKMAVVCNACISIAAAGIMLASKAAGSYEMIIVARILYGFSAGLGQGIHQIYLAEISPKNIRGTVCQSAATFLSLGKLLGQFFGLSEILGREDLWNVLLCIPALFSVVEVLVLPLLPDSPRYLFIEKGDEKACKKALQTLWGDGEYREEVDEMLNEQAALERAPPKSALQLLKDKNVRWQLVSISVIICCNGLSGISAITIFSYDVFLKSGIPSDKIRYFTLGQGLFEMFTSIFCGLLIERTGRRVLLWGGYGVMSASMIMVTVMLYLQTFQSWASYVTAGLIILIVIFSGGPVGVGMTLNSELFVQSDRLAAFVITGSQRYLLFSTVGFAFPFLIKALEFYCFLLFACVGMVGCLYTFFVLPETKDKTLVEISNEFKAITICGKSPEKKGVETKL</sequence>
<feature type="transmembrane region" description="Helical" evidence="14">
    <location>
        <begin position="127"/>
        <end position="149"/>
    </location>
</feature>
<reference evidence="16 17" key="1">
    <citation type="submission" date="2019-04" db="EMBL/GenBank/DDBJ databases">
        <title>The sequence and de novo assembly of Takifugu bimaculatus genome using PacBio and Hi-C technologies.</title>
        <authorList>
            <person name="Xu P."/>
            <person name="Liu B."/>
            <person name="Zhou Z."/>
        </authorList>
    </citation>
    <scope>NUCLEOTIDE SEQUENCE [LARGE SCALE GENOMIC DNA]</scope>
    <source>
        <strain evidence="16">TB-2018</strain>
        <tissue evidence="16">Muscle</tissue>
    </source>
</reference>
<protein>
    <recommendedName>
        <fullName evidence="5">Solute carrier family 2, facilitated glucose transporter member 5</fullName>
    </recommendedName>
    <alternativeName>
        <fullName evidence="13">Fructose transporter</fullName>
    </alternativeName>
    <alternativeName>
        <fullName evidence="12">Glucose transporter type 5, small intestine</fullName>
    </alternativeName>
</protein>
<keyword evidence="7" id="KW-1003">Cell membrane</keyword>
<comment type="similarity">
    <text evidence="4">Belongs to the major facilitator superfamily. Sugar transporter (TC 2.A.1.1) family. Glucose transporter subfamily.</text>
</comment>
<feature type="transmembrane region" description="Helical" evidence="14">
    <location>
        <begin position="191"/>
        <end position="212"/>
    </location>
</feature>
<comment type="caution">
    <text evidence="16">The sequence shown here is derived from an EMBL/GenBank/DDBJ whole genome shotgun (WGS) entry which is preliminary data.</text>
</comment>
<evidence type="ECO:0000256" key="1">
    <source>
        <dbReference type="ARBA" id="ARBA00000590"/>
    </source>
</evidence>
<evidence type="ECO:0000256" key="3">
    <source>
        <dbReference type="ARBA" id="ARBA00004651"/>
    </source>
</evidence>
<keyword evidence="10 14" id="KW-1133">Transmembrane helix</keyword>
<dbReference type="Gene3D" id="1.20.1250.20">
    <property type="entry name" value="MFS general substrate transporter like domains"/>
    <property type="match status" value="1"/>
</dbReference>
<dbReference type="GO" id="GO:0070837">
    <property type="term" value="P:dehydroascorbic acid transport"/>
    <property type="evidence" value="ECO:0007669"/>
    <property type="project" value="TreeGrafter"/>
</dbReference>
<feature type="transmembrane region" description="Helical" evidence="14">
    <location>
        <begin position="342"/>
        <end position="364"/>
    </location>
</feature>
<evidence type="ECO:0000256" key="14">
    <source>
        <dbReference type="SAM" id="Phobius"/>
    </source>
</evidence>
<feature type="transmembrane region" description="Helical" evidence="14">
    <location>
        <begin position="68"/>
        <end position="88"/>
    </location>
</feature>
<keyword evidence="9 14" id="KW-0812">Transmembrane</keyword>
<feature type="transmembrane region" description="Helical" evidence="14">
    <location>
        <begin position="100"/>
        <end position="121"/>
    </location>
</feature>